<organism evidence="2 3">
    <name type="scientific">Aeromicrobium endophyticum</name>
    <dbReference type="NCBI Taxonomy" id="2292704"/>
    <lineage>
        <taxon>Bacteria</taxon>
        <taxon>Bacillati</taxon>
        <taxon>Actinomycetota</taxon>
        <taxon>Actinomycetes</taxon>
        <taxon>Propionibacteriales</taxon>
        <taxon>Nocardioidaceae</taxon>
        <taxon>Aeromicrobium</taxon>
    </lineage>
</organism>
<dbReference type="SUPFAM" id="SSF51556">
    <property type="entry name" value="Metallo-dependent hydrolases"/>
    <property type="match status" value="1"/>
</dbReference>
<dbReference type="GO" id="GO:0016812">
    <property type="term" value="F:hydrolase activity, acting on carbon-nitrogen (but not peptide) bonds, in cyclic amides"/>
    <property type="evidence" value="ECO:0007669"/>
    <property type="project" value="TreeGrafter"/>
</dbReference>
<dbReference type="Gene3D" id="3.20.20.140">
    <property type="entry name" value="Metal-dependent hydrolases"/>
    <property type="match status" value="1"/>
</dbReference>
<evidence type="ECO:0000259" key="1">
    <source>
        <dbReference type="Pfam" id="PF07969"/>
    </source>
</evidence>
<dbReference type="InterPro" id="IPR032466">
    <property type="entry name" value="Metal_Hydrolase"/>
</dbReference>
<dbReference type="Pfam" id="PF07969">
    <property type="entry name" value="Amidohydro_3"/>
    <property type="match status" value="1"/>
</dbReference>
<protein>
    <submittedName>
        <fullName evidence="2">D-glutamate deacylase</fullName>
    </submittedName>
</protein>
<keyword evidence="3" id="KW-1185">Reference proteome</keyword>
<proteinExistence type="predicted"/>
<dbReference type="PANTHER" id="PTHR11647">
    <property type="entry name" value="HYDRANTOINASE/DIHYDROPYRIMIDINASE FAMILY MEMBER"/>
    <property type="match status" value="1"/>
</dbReference>
<dbReference type="InterPro" id="IPR050378">
    <property type="entry name" value="Metallo-dep_Hydrolases_sf"/>
</dbReference>
<dbReference type="AlphaFoldDB" id="A0A371P4T6"/>
<name>A0A371P4T6_9ACTN</name>
<reference evidence="2 3" key="1">
    <citation type="submission" date="2018-08" db="EMBL/GenBank/DDBJ databases">
        <title>Aeromicrobium sp. M2KJ-4, whole genome shotgun sequence.</title>
        <authorList>
            <person name="Tuo L."/>
        </authorList>
    </citation>
    <scope>NUCLEOTIDE SEQUENCE [LARGE SCALE GENOMIC DNA]</scope>
    <source>
        <strain evidence="2 3">M2KJ-4</strain>
    </source>
</reference>
<dbReference type="RefSeq" id="WP_119705549.1">
    <property type="nucleotide sequence ID" value="NZ_JBHSOI010000002.1"/>
</dbReference>
<feature type="domain" description="Amidohydrolase 3" evidence="1">
    <location>
        <begin position="268"/>
        <end position="479"/>
    </location>
</feature>
<dbReference type="OrthoDB" id="9775759at2"/>
<evidence type="ECO:0000313" key="2">
    <source>
        <dbReference type="EMBL" id="REK70964.1"/>
    </source>
</evidence>
<dbReference type="Gene3D" id="2.30.40.10">
    <property type="entry name" value="Urease, subunit C, domain 1"/>
    <property type="match status" value="1"/>
</dbReference>
<accession>A0A371P4T6</accession>
<dbReference type="InterPro" id="IPR011059">
    <property type="entry name" value="Metal-dep_hydrolase_composite"/>
</dbReference>
<sequence length="498" mass="52979">MTTDTSSVPAPAIHDLVITGGRLIDPETGLDDIGQVGITGGTITAVTTDEELVGRRVLDASGRIVGPGWIDLHSHAQTVAGSRLQVLDGVTTALDLEGGVTDVSAFLRGAAVQGRATHYGSSASWQQARLIEVGGIRGDDPRDVLTSLGGDEWKRPASDRQTDAMLDRLGRDVAAGAIGIGLLLGYAPATRPEEYLAVSQLAADTATGTFTHARDLVETTPSVAIDGAEEIVRAAQLTGASAHYCHVNSTSLWHVDRVHRLIEQSPAPVTTEAYPYGAGSTTIGAAFLAPDRLAERRLTPSSIVHTPTGQRVRDLDELARLRRDDPGAIVIIHLLDEDVPDDRLVLDRALTFPGTVIASDAMPLAWEAEAGDPFAWPPPRDVVTHPRGAGTYSRFLRQYVRATGTLSWVEAFERCSLGPARILESFVPAMRRKGRLRPGSDADIVVLDPHRVTDRATYAEGTAPSQGYAFVIVAGQVTVTDDRLDLGVLAGTPVTSSR</sequence>
<dbReference type="NCBIfam" id="NF006560">
    <property type="entry name" value="PRK09061.1"/>
    <property type="match status" value="1"/>
</dbReference>
<evidence type="ECO:0000313" key="3">
    <source>
        <dbReference type="Proteomes" id="UP000265581"/>
    </source>
</evidence>
<dbReference type="SUPFAM" id="SSF51338">
    <property type="entry name" value="Composite domain of metallo-dependent hydrolases"/>
    <property type="match status" value="1"/>
</dbReference>
<dbReference type="EMBL" id="QUBR01000002">
    <property type="protein sequence ID" value="REK70964.1"/>
    <property type="molecule type" value="Genomic_DNA"/>
</dbReference>
<dbReference type="GO" id="GO:0005829">
    <property type="term" value="C:cytosol"/>
    <property type="evidence" value="ECO:0007669"/>
    <property type="project" value="TreeGrafter"/>
</dbReference>
<gene>
    <name evidence="2" type="ORF">DX116_17980</name>
</gene>
<dbReference type="InterPro" id="IPR013108">
    <property type="entry name" value="Amidohydro_3"/>
</dbReference>
<dbReference type="PANTHER" id="PTHR11647:SF1">
    <property type="entry name" value="COLLAPSIN RESPONSE MEDIATOR PROTEIN"/>
    <property type="match status" value="1"/>
</dbReference>
<comment type="caution">
    <text evidence="2">The sequence shown here is derived from an EMBL/GenBank/DDBJ whole genome shotgun (WGS) entry which is preliminary data.</text>
</comment>
<dbReference type="Proteomes" id="UP000265581">
    <property type="component" value="Unassembled WGS sequence"/>
</dbReference>